<sequence>MSFLSSRNPGGGVRLLTHLSEWKGIPKTLTWYLSFHVLSCLLQLPGTCKPKEDTNLSFGSPHIHRTSRTPPGRKPKGTITTSTQPHLSN</sequence>
<feature type="region of interest" description="Disordered" evidence="1">
    <location>
        <begin position="52"/>
        <end position="89"/>
    </location>
</feature>
<evidence type="ECO:0000313" key="3">
    <source>
        <dbReference type="Proteomes" id="UP001352852"/>
    </source>
</evidence>
<dbReference type="Proteomes" id="UP001352852">
    <property type="component" value="Unassembled WGS sequence"/>
</dbReference>
<accession>A0ABU7D711</accession>
<protein>
    <submittedName>
        <fullName evidence="2">Uncharacterized protein</fullName>
    </submittedName>
</protein>
<evidence type="ECO:0000256" key="1">
    <source>
        <dbReference type="SAM" id="MobiDB-lite"/>
    </source>
</evidence>
<reference evidence="2 3" key="1">
    <citation type="submission" date="2021-06" db="EMBL/GenBank/DDBJ databases">
        <authorList>
            <person name="Palmer J.M."/>
        </authorList>
    </citation>
    <scope>NUCLEOTIDE SEQUENCE [LARGE SCALE GENOMIC DNA]</scope>
    <source>
        <strain evidence="2 3">CL_MEX2019</strain>
        <tissue evidence="2">Muscle</tissue>
    </source>
</reference>
<gene>
    <name evidence="2" type="ORF">CHARACLAT_008441</name>
</gene>
<organism evidence="2 3">
    <name type="scientific">Characodon lateralis</name>
    <dbReference type="NCBI Taxonomy" id="208331"/>
    <lineage>
        <taxon>Eukaryota</taxon>
        <taxon>Metazoa</taxon>
        <taxon>Chordata</taxon>
        <taxon>Craniata</taxon>
        <taxon>Vertebrata</taxon>
        <taxon>Euteleostomi</taxon>
        <taxon>Actinopterygii</taxon>
        <taxon>Neopterygii</taxon>
        <taxon>Teleostei</taxon>
        <taxon>Neoteleostei</taxon>
        <taxon>Acanthomorphata</taxon>
        <taxon>Ovalentaria</taxon>
        <taxon>Atherinomorphae</taxon>
        <taxon>Cyprinodontiformes</taxon>
        <taxon>Goodeidae</taxon>
        <taxon>Characodon</taxon>
    </lineage>
</organism>
<feature type="compositionally biased region" description="Basic residues" evidence="1">
    <location>
        <begin position="62"/>
        <end position="76"/>
    </location>
</feature>
<proteinExistence type="predicted"/>
<keyword evidence="3" id="KW-1185">Reference proteome</keyword>
<comment type="caution">
    <text evidence="2">The sequence shown here is derived from an EMBL/GenBank/DDBJ whole genome shotgun (WGS) entry which is preliminary data.</text>
</comment>
<name>A0ABU7D711_9TELE</name>
<dbReference type="EMBL" id="JAHUTJ010016886">
    <property type="protein sequence ID" value="MED6270260.1"/>
    <property type="molecule type" value="Genomic_DNA"/>
</dbReference>
<feature type="compositionally biased region" description="Polar residues" evidence="1">
    <location>
        <begin position="78"/>
        <end position="89"/>
    </location>
</feature>
<evidence type="ECO:0000313" key="2">
    <source>
        <dbReference type="EMBL" id="MED6270260.1"/>
    </source>
</evidence>